<feature type="transmembrane region" description="Helical" evidence="8">
    <location>
        <begin position="370"/>
        <end position="390"/>
    </location>
</feature>
<dbReference type="Proteomes" id="UP000030526">
    <property type="component" value="Unassembled WGS sequence"/>
</dbReference>
<dbReference type="PANTHER" id="PTHR32195">
    <property type="entry name" value="OS07G0662800 PROTEIN"/>
    <property type="match status" value="1"/>
</dbReference>
<dbReference type="EMBL" id="JPXS01000019">
    <property type="protein sequence ID" value="KGQ32688.1"/>
    <property type="molecule type" value="Genomic_DNA"/>
</dbReference>
<feature type="transmembrane region" description="Helical" evidence="8">
    <location>
        <begin position="149"/>
        <end position="169"/>
    </location>
</feature>
<evidence type="ECO:0000256" key="8">
    <source>
        <dbReference type="SAM" id="Phobius"/>
    </source>
</evidence>
<keyword evidence="5 8" id="KW-0812">Transmembrane</keyword>
<reference evidence="9 10" key="1">
    <citation type="submission" date="2014-08" db="EMBL/GenBank/DDBJ databases">
        <title>Chaperone-usher fimbriae in a diverse selection of Gallibacterium genomes.</title>
        <authorList>
            <person name="Kudirkiene E."/>
            <person name="Bager R.J."/>
            <person name="Johnson T.J."/>
            <person name="Bojesen A.M."/>
        </authorList>
    </citation>
    <scope>NUCLEOTIDE SEQUENCE [LARGE SCALE GENOMIC DNA]</scope>
    <source>
        <strain evidence="9 10">20558/3kl.</strain>
    </source>
</reference>
<feature type="transmembrane region" description="Helical" evidence="8">
    <location>
        <begin position="12"/>
        <end position="34"/>
    </location>
</feature>
<feature type="transmembrane region" description="Helical" evidence="8">
    <location>
        <begin position="40"/>
        <end position="61"/>
    </location>
</feature>
<feature type="transmembrane region" description="Helical" evidence="8">
    <location>
        <begin position="181"/>
        <end position="202"/>
    </location>
</feature>
<name>A0A0A2XKI5_9PAST</name>
<feature type="transmembrane region" description="Helical" evidence="8">
    <location>
        <begin position="214"/>
        <end position="238"/>
    </location>
</feature>
<comment type="subcellular location">
    <subcellularLocation>
        <location evidence="1">Cell inner membrane</location>
        <topology evidence="1">Multi-pass membrane protein</topology>
    </subcellularLocation>
</comment>
<dbReference type="GO" id="GO:0005886">
    <property type="term" value="C:plasma membrane"/>
    <property type="evidence" value="ECO:0007669"/>
    <property type="project" value="UniProtKB-SubCell"/>
</dbReference>
<keyword evidence="4" id="KW-0997">Cell inner membrane</keyword>
<evidence type="ECO:0000256" key="4">
    <source>
        <dbReference type="ARBA" id="ARBA00022519"/>
    </source>
</evidence>
<gene>
    <name evidence="9" type="ORF">JP32_04340</name>
</gene>
<evidence type="ECO:0000256" key="1">
    <source>
        <dbReference type="ARBA" id="ARBA00004429"/>
    </source>
</evidence>
<feature type="transmembrane region" description="Helical" evidence="8">
    <location>
        <begin position="329"/>
        <end position="349"/>
    </location>
</feature>
<keyword evidence="6 8" id="KW-1133">Transmembrane helix</keyword>
<dbReference type="Pfam" id="PF03222">
    <property type="entry name" value="Trp_Tyr_perm"/>
    <property type="match status" value="1"/>
</dbReference>
<proteinExistence type="predicted"/>
<feature type="transmembrane region" description="Helical" evidence="8">
    <location>
        <begin position="123"/>
        <end position="140"/>
    </location>
</feature>
<dbReference type="GO" id="GO:0003333">
    <property type="term" value="P:amino acid transmembrane transport"/>
    <property type="evidence" value="ECO:0007669"/>
    <property type="project" value="InterPro"/>
</dbReference>
<evidence type="ECO:0000256" key="2">
    <source>
        <dbReference type="ARBA" id="ARBA00022448"/>
    </source>
</evidence>
<protein>
    <submittedName>
        <fullName evidence="9">Amino acid permease</fullName>
    </submittedName>
</protein>
<keyword evidence="2" id="KW-0813">Transport</keyword>
<dbReference type="InterPro" id="IPR018227">
    <property type="entry name" value="Amino_acid_transport_2"/>
</dbReference>
<evidence type="ECO:0000256" key="3">
    <source>
        <dbReference type="ARBA" id="ARBA00022475"/>
    </source>
</evidence>
<evidence type="ECO:0000256" key="7">
    <source>
        <dbReference type="ARBA" id="ARBA00023136"/>
    </source>
</evidence>
<comment type="caution">
    <text evidence="9">The sequence shown here is derived from an EMBL/GenBank/DDBJ whole genome shotgun (WGS) entry which is preliminary data.</text>
</comment>
<keyword evidence="3" id="KW-1003">Cell membrane</keyword>
<dbReference type="PANTHER" id="PTHR32195:SF26">
    <property type="entry name" value="TRYPTOPHAN OR TYROSINE TRANSPORTER PROTEIN"/>
    <property type="match status" value="1"/>
</dbReference>
<evidence type="ECO:0000256" key="6">
    <source>
        <dbReference type="ARBA" id="ARBA00022989"/>
    </source>
</evidence>
<dbReference type="RefSeq" id="WP_039083754.1">
    <property type="nucleotide sequence ID" value="NZ_JPXS01000019.1"/>
</dbReference>
<evidence type="ECO:0000313" key="10">
    <source>
        <dbReference type="Proteomes" id="UP000030526"/>
    </source>
</evidence>
<accession>A0A0A2XKI5</accession>
<feature type="transmembrane region" description="Helical" evidence="8">
    <location>
        <begin position="258"/>
        <end position="281"/>
    </location>
</feature>
<keyword evidence="7 8" id="KW-0472">Membrane</keyword>
<sequence length="400" mass="43262">MSNGLKTAKITFAEGVAMIVGTNIGAGILSVSYAARKAGYMPLLFWLIVVGIITTITMLYVAEATLRTQQHEQLTGLAHRYIGKMGACLMFASVTVNALGALIAYMNGSGDLLHSLFGINKKLGSIIFFIPATLILYLGLKALGRSEKVITSLMVLMLVVLIGATFAFPTTDFSRVFDSSWHYMIPVFNLVVFIYCAQYIVPEMARGLAHKPQLLPRAIITGMFITFVLIALVPLSVISLNGLENISQVATISWGEALGSWAFFMANGFALFAMLTSYWGIGGSFLTNIADRFDLPVDSNRLVRTGVVALVAVPPLWLAYSGMVGFVDALYFAGVFSGVVLSIVPYLIVKGARKSGNKEPEWQCPKVLTSPAIYITIFIMYSASAVYAVLAKLSLLPAGW</sequence>
<dbReference type="AlphaFoldDB" id="A0A0A2XKI5"/>
<evidence type="ECO:0000313" key="9">
    <source>
        <dbReference type="EMBL" id="KGQ32688.1"/>
    </source>
</evidence>
<organism evidence="9 10">
    <name type="scientific">Gallibacterium anatis</name>
    <dbReference type="NCBI Taxonomy" id="750"/>
    <lineage>
        <taxon>Bacteria</taxon>
        <taxon>Pseudomonadati</taxon>
        <taxon>Pseudomonadota</taxon>
        <taxon>Gammaproteobacteria</taxon>
        <taxon>Pasteurellales</taxon>
        <taxon>Pasteurellaceae</taxon>
        <taxon>Gallibacterium</taxon>
    </lineage>
</organism>
<evidence type="ECO:0000256" key="5">
    <source>
        <dbReference type="ARBA" id="ARBA00022692"/>
    </source>
</evidence>
<feature type="transmembrane region" description="Helical" evidence="8">
    <location>
        <begin position="302"/>
        <end position="323"/>
    </location>
</feature>
<feature type="transmembrane region" description="Helical" evidence="8">
    <location>
        <begin position="81"/>
        <end position="103"/>
    </location>
</feature>
<dbReference type="Gene3D" id="1.20.1740.10">
    <property type="entry name" value="Amino acid/polyamine transporter I"/>
    <property type="match status" value="1"/>
</dbReference>